<reference evidence="1 2" key="1">
    <citation type="submission" date="2022-05" db="EMBL/GenBank/DDBJ databases">
        <authorList>
            <consortium name="Genoscope - CEA"/>
            <person name="William W."/>
        </authorList>
    </citation>
    <scope>NUCLEOTIDE SEQUENCE [LARGE SCALE GENOMIC DNA]</scope>
</reference>
<evidence type="ECO:0000313" key="1">
    <source>
        <dbReference type="EMBL" id="CAH3156680.1"/>
    </source>
</evidence>
<feature type="non-terminal residue" evidence="1">
    <location>
        <position position="1"/>
    </location>
</feature>
<gene>
    <name evidence="1" type="ORF">PEVE_00002250</name>
</gene>
<keyword evidence="2" id="KW-1185">Reference proteome</keyword>
<dbReference type="EMBL" id="CALNXI010001128">
    <property type="protein sequence ID" value="CAH3156680.1"/>
    <property type="molecule type" value="Genomic_DNA"/>
</dbReference>
<comment type="caution">
    <text evidence="1">The sequence shown here is derived from an EMBL/GenBank/DDBJ whole genome shotgun (WGS) entry which is preliminary data.</text>
</comment>
<protein>
    <submittedName>
        <fullName evidence="1">Uncharacterized protein</fullName>
    </submittedName>
</protein>
<dbReference type="Proteomes" id="UP001159427">
    <property type="component" value="Unassembled WGS sequence"/>
</dbReference>
<accession>A0ABN8Q4S9</accession>
<evidence type="ECO:0000313" key="2">
    <source>
        <dbReference type="Proteomes" id="UP001159427"/>
    </source>
</evidence>
<proteinExistence type="predicted"/>
<name>A0ABN8Q4S9_9CNID</name>
<sequence length="91" mass="10187">HEVHGNFRPIEGNPRQSWILDSIPWIPDCRNARNGGNGENLSKSGEYVMAKQRVPIESGDFGENGDFDENGEYGVEDRPLLSVNVCDSFCF</sequence>
<organism evidence="1 2">
    <name type="scientific">Porites evermanni</name>
    <dbReference type="NCBI Taxonomy" id="104178"/>
    <lineage>
        <taxon>Eukaryota</taxon>
        <taxon>Metazoa</taxon>
        <taxon>Cnidaria</taxon>
        <taxon>Anthozoa</taxon>
        <taxon>Hexacorallia</taxon>
        <taxon>Scleractinia</taxon>
        <taxon>Fungiina</taxon>
        <taxon>Poritidae</taxon>
        <taxon>Porites</taxon>
    </lineage>
</organism>